<dbReference type="InterPro" id="IPR035919">
    <property type="entry name" value="EAL_sf"/>
</dbReference>
<evidence type="ECO:0000313" key="4">
    <source>
        <dbReference type="EMBL" id="EGD59621.1"/>
    </source>
</evidence>
<name>F1Z717_9SPHN</name>
<feature type="domain" description="EAL" evidence="2">
    <location>
        <begin position="391"/>
        <end position="641"/>
    </location>
</feature>
<feature type="transmembrane region" description="Helical" evidence="1">
    <location>
        <begin position="34"/>
        <end position="50"/>
    </location>
</feature>
<keyword evidence="1" id="KW-0472">Membrane</keyword>
<dbReference type="PANTHER" id="PTHR44757:SF2">
    <property type="entry name" value="BIOFILM ARCHITECTURE MAINTENANCE PROTEIN MBAA"/>
    <property type="match status" value="1"/>
</dbReference>
<proteinExistence type="predicted"/>
<feature type="transmembrane region" description="Helical" evidence="1">
    <location>
        <begin position="124"/>
        <end position="143"/>
    </location>
</feature>
<dbReference type="Pfam" id="PF00563">
    <property type="entry name" value="EAL"/>
    <property type="match status" value="1"/>
</dbReference>
<dbReference type="PROSITE" id="PS50883">
    <property type="entry name" value="EAL"/>
    <property type="match status" value="1"/>
</dbReference>
<comment type="caution">
    <text evidence="4">The sequence shown here is derived from an EMBL/GenBank/DDBJ whole genome shotgun (WGS) entry which is preliminary data.</text>
</comment>
<dbReference type="Pfam" id="PF00990">
    <property type="entry name" value="GGDEF"/>
    <property type="match status" value="1"/>
</dbReference>
<keyword evidence="1" id="KW-1133">Transmembrane helix</keyword>
<dbReference type="eggNOG" id="COG5001">
    <property type="taxonomic scope" value="Bacteria"/>
</dbReference>
<dbReference type="SUPFAM" id="SSF141868">
    <property type="entry name" value="EAL domain-like"/>
    <property type="match status" value="1"/>
</dbReference>
<dbReference type="SUPFAM" id="SSF55073">
    <property type="entry name" value="Nucleotide cyclase"/>
    <property type="match status" value="1"/>
</dbReference>
<dbReference type="Gene3D" id="3.20.20.450">
    <property type="entry name" value="EAL domain"/>
    <property type="match status" value="1"/>
</dbReference>
<feature type="transmembrane region" description="Helical" evidence="1">
    <location>
        <begin position="56"/>
        <end position="75"/>
    </location>
</feature>
<dbReference type="InterPro" id="IPR001633">
    <property type="entry name" value="EAL_dom"/>
</dbReference>
<dbReference type="HOGENOM" id="CLU_000445_70_49_5"/>
<dbReference type="SMART" id="SM00267">
    <property type="entry name" value="GGDEF"/>
    <property type="match status" value="1"/>
</dbReference>
<dbReference type="Gene3D" id="3.30.70.270">
    <property type="match status" value="1"/>
</dbReference>
<dbReference type="AlphaFoldDB" id="F1Z717"/>
<dbReference type="EMBL" id="AEWJ01000026">
    <property type="protein sequence ID" value="EGD59621.1"/>
    <property type="molecule type" value="Genomic_DNA"/>
</dbReference>
<dbReference type="InParanoid" id="F1Z717"/>
<dbReference type="Proteomes" id="UP000004728">
    <property type="component" value="Unassembled WGS sequence"/>
</dbReference>
<accession>F1Z717</accession>
<evidence type="ECO:0000256" key="1">
    <source>
        <dbReference type="SAM" id="Phobius"/>
    </source>
</evidence>
<dbReference type="InterPro" id="IPR052155">
    <property type="entry name" value="Biofilm_reg_signaling"/>
</dbReference>
<dbReference type="InterPro" id="IPR043128">
    <property type="entry name" value="Rev_trsase/Diguanyl_cyclase"/>
</dbReference>
<keyword evidence="5" id="KW-1185">Reference proteome</keyword>
<dbReference type="PROSITE" id="PS50887">
    <property type="entry name" value="GGDEF"/>
    <property type="match status" value="1"/>
</dbReference>
<sequence length="647" mass="71019">MARILRRVRIAFGERGPDSFVDVYAGSIARRAPTIYLTALLDILFVLYRFAGTAPIWLEGAGGGLAIFALVRSFIWRPAQIARVSQVERRRILARMAGVGLGFCIVFLAWTAVLAPYGTDEQRLLLEYMLGVTGFITVLALAHGRRMVRSIALALLVPTTGVVLAGWRSNGLALSLAQIIFTGTMLLTIVVSHRDFVRLELLGRHLTRRLSQVADESRSNYRRATIDELTDGLNRRAILKRLRSDLERGVSPRPWLALVDLDGFKHVNDTYGHAAGDEVLRTVSERIAALHGMLAHGRLGGDEFAILFDASLDADQAVAACHRLSRAVREPVPFNGTRLRIFASIGLYRANENTTGACLERADAALYKAKALGEGATVLFGPDDEEELCRRTLITRQFNDSVLEERLRLLYQPVVDARDGRIVGAEAFARWSPDGINWQPPGMFMELAEATGRQSELTRVVLARALSECRPWETGIRLSINLSPRDVVREGTVEMLGAIVEEIGGRAESLILEVTEQALLADPRRATYQLEAMRERGFRVALDDFGTGWSSLSQLRDLPLDLIKLDRTLASALPTDPGARAMTGMIVALAWQLGLGCTIKGIESDAQAEAARALGITRMQGFHFGRPDGAASLLASLGQLSRRFAGS</sequence>
<feature type="transmembrane region" description="Helical" evidence="1">
    <location>
        <begin position="150"/>
        <end position="167"/>
    </location>
</feature>
<evidence type="ECO:0000259" key="3">
    <source>
        <dbReference type="PROSITE" id="PS50887"/>
    </source>
</evidence>
<evidence type="ECO:0000259" key="2">
    <source>
        <dbReference type="PROSITE" id="PS50883"/>
    </source>
</evidence>
<dbReference type="NCBIfam" id="TIGR00254">
    <property type="entry name" value="GGDEF"/>
    <property type="match status" value="1"/>
</dbReference>
<feature type="transmembrane region" description="Helical" evidence="1">
    <location>
        <begin position="96"/>
        <end position="118"/>
    </location>
</feature>
<dbReference type="STRING" id="983920.Y88_2665"/>
<dbReference type="RefSeq" id="WP_008070333.1">
    <property type="nucleotide sequence ID" value="NZ_AQWK01000003.1"/>
</dbReference>
<dbReference type="CDD" id="cd01948">
    <property type="entry name" value="EAL"/>
    <property type="match status" value="1"/>
</dbReference>
<evidence type="ECO:0000313" key="5">
    <source>
        <dbReference type="Proteomes" id="UP000004728"/>
    </source>
</evidence>
<reference evidence="4 5" key="1">
    <citation type="journal article" date="2012" name="J. Bacteriol.">
        <title>Draft Genome Sequence of Novosphingobium nitrogenifigens Y88T.</title>
        <authorList>
            <person name="Strabala T.J."/>
            <person name="Macdonald L."/>
            <person name="Liu V."/>
            <person name="Smit A.M."/>
        </authorList>
    </citation>
    <scope>NUCLEOTIDE SEQUENCE [LARGE SCALE GENOMIC DNA]</scope>
    <source>
        <strain evidence="4 5">DSM 19370</strain>
    </source>
</reference>
<feature type="domain" description="GGDEF" evidence="3">
    <location>
        <begin position="252"/>
        <end position="382"/>
    </location>
</feature>
<gene>
    <name evidence="4" type="ORF">Y88_2665</name>
</gene>
<protein>
    <submittedName>
        <fullName evidence="4">Diguanylate cyclase/phosphodiesterase</fullName>
    </submittedName>
</protein>
<dbReference type="InterPro" id="IPR029787">
    <property type="entry name" value="Nucleotide_cyclase"/>
</dbReference>
<keyword evidence="1" id="KW-0812">Transmembrane</keyword>
<dbReference type="SMART" id="SM00052">
    <property type="entry name" value="EAL"/>
    <property type="match status" value="1"/>
</dbReference>
<dbReference type="CDD" id="cd01949">
    <property type="entry name" value="GGDEF"/>
    <property type="match status" value="1"/>
</dbReference>
<dbReference type="PANTHER" id="PTHR44757">
    <property type="entry name" value="DIGUANYLATE CYCLASE DGCP"/>
    <property type="match status" value="1"/>
</dbReference>
<organism evidence="4 5">
    <name type="scientific">Novosphingobium nitrogenifigens DSM 19370</name>
    <dbReference type="NCBI Taxonomy" id="983920"/>
    <lineage>
        <taxon>Bacteria</taxon>
        <taxon>Pseudomonadati</taxon>
        <taxon>Pseudomonadota</taxon>
        <taxon>Alphaproteobacteria</taxon>
        <taxon>Sphingomonadales</taxon>
        <taxon>Sphingomonadaceae</taxon>
        <taxon>Novosphingobium</taxon>
    </lineage>
</organism>
<dbReference type="InterPro" id="IPR000160">
    <property type="entry name" value="GGDEF_dom"/>
</dbReference>